<evidence type="ECO:0000313" key="1">
    <source>
        <dbReference type="EMBL" id="ESA01948.1"/>
    </source>
</evidence>
<sequence>MENSDQLFKRKNPTEIHNYPKKSIIQYSEPGRSYTYKIIEEGYYPPATYLKYTKGQSFRIPDNYEVETSWGKPKKLQTVRCLIKYVEKIQYHVKSEKSSSDAAVLYAKALNPEKKTRYSGPHFFGLYLEVLQQNNPNLKSIEFNIKEKSFHFSIGEENNEETKWKARAAVQVCDKSQITCESYRTLASISQDLPREWKVSAERKEITHEMKEIIPISLVNLEPSLPNDPVNSEIHINNSDVIDNVQQSIGKGGRRDIINILKYLIPGLLKRKVLDITNPIIHLRISGDRRNVRRKVKQVMVTCSILNDIDNLHQPENHYTIVLYPGIEKYETLHIILDPLIVELRKLKEEGLEYDQGVKWKIELYFSSDWKFLAICLEINAANSKYFSIFDMIPLQNWIPDELHKDKARAVIVEEIRYINVKFHFWLEINSTNWQYTSLTGQDKLAILQHFNLAKLLPTSRATQICNLWDNFYLLHKAMKDPKTNASEFSNSAIAWLHQFLDSNYFYQASDITPYMHVLVYHIPEMIRIHHHFDGGNGKERKSAIVNILEHENRLLYFNIHDEIDSIQLPKRLRVK</sequence>
<dbReference type="PANTHER" id="PTHR31424">
    <property type="entry name" value="PROTEIN CBG23806"/>
    <property type="match status" value="1"/>
</dbReference>
<gene>
    <name evidence="1" type="ORF">GLOINDRAFT_6993</name>
</gene>
<dbReference type="PANTHER" id="PTHR31424:SF5">
    <property type="entry name" value="APPLE DOMAIN-CONTAINING PROTEIN"/>
    <property type="match status" value="1"/>
</dbReference>
<proteinExistence type="predicted"/>
<dbReference type="AlphaFoldDB" id="U9T6J0"/>
<organism evidence="1">
    <name type="scientific">Rhizophagus irregularis (strain DAOM 181602 / DAOM 197198 / MUCL 43194)</name>
    <name type="common">Arbuscular mycorrhizal fungus</name>
    <name type="synonym">Glomus intraradices</name>
    <dbReference type="NCBI Taxonomy" id="747089"/>
    <lineage>
        <taxon>Eukaryota</taxon>
        <taxon>Fungi</taxon>
        <taxon>Fungi incertae sedis</taxon>
        <taxon>Mucoromycota</taxon>
        <taxon>Glomeromycotina</taxon>
        <taxon>Glomeromycetes</taxon>
        <taxon>Glomerales</taxon>
        <taxon>Glomeraceae</taxon>
        <taxon>Rhizophagus</taxon>
    </lineage>
</organism>
<dbReference type="eggNOG" id="ENOG502QVWC">
    <property type="taxonomic scope" value="Eukaryota"/>
</dbReference>
<protein>
    <submittedName>
        <fullName evidence="1">Uncharacterized protein</fullName>
    </submittedName>
</protein>
<reference evidence="1" key="1">
    <citation type="submission" date="2013-07" db="EMBL/GenBank/DDBJ databases">
        <title>The genome of an arbuscular mycorrhizal fungus provides insights into the evolution of the oldest plant symbiosis.</title>
        <authorList>
            <consortium name="DOE Joint Genome Institute"/>
            <person name="Tisserant E."/>
            <person name="Malbreil M."/>
            <person name="Kuo A."/>
            <person name="Kohler A."/>
            <person name="Symeonidi A."/>
            <person name="Balestrini R."/>
            <person name="Charron P."/>
            <person name="Duensing N."/>
            <person name="Frei-dit-Frey N."/>
            <person name="Gianinazzi-Pearson V."/>
            <person name="Gilbert B."/>
            <person name="Handa Y."/>
            <person name="Hijri M."/>
            <person name="Kaul R."/>
            <person name="Kawaguchi M."/>
            <person name="Krajinski F."/>
            <person name="Lammers P."/>
            <person name="Lapierre D."/>
            <person name="Masclaux F.G."/>
            <person name="Murat C."/>
            <person name="Morin E."/>
            <person name="Ndikumana S."/>
            <person name="Pagni M."/>
            <person name="Petitpierre D."/>
            <person name="Requena N."/>
            <person name="Rosikiewicz P."/>
            <person name="Riley R."/>
            <person name="Saito K."/>
            <person name="San Clemente H."/>
            <person name="Shapiro H."/>
            <person name="van Tuinen D."/>
            <person name="Becard G."/>
            <person name="Bonfante P."/>
            <person name="Paszkowski U."/>
            <person name="Shachar-Hill Y."/>
            <person name="Young J.P."/>
            <person name="Sanders I.R."/>
            <person name="Henrissat B."/>
            <person name="Rensing S.A."/>
            <person name="Grigoriev I.V."/>
            <person name="Corradi N."/>
            <person name="Roux C."/>
            <person name="Martin F."/>
        </authorList>
    </citation>
    <scope>NUCLEOTIDE SEQUENCE</scope>
    <source>
        <strain evidence="1">DAOM 197198</strain>
    </source>
</reference>
<accession>U9T6J0</accession>
<name>U9T6J0_RHIID</name>
<dbReference type="VEuPathDB" id="FungiDB:RhiirFUN_001824"/>
<dbReference type="HOGENOM" id="CLU_024816_1_1_1"/>
<dbReference type="EMBL" id="KI296078">
    <property type="protein sequence ID" value="ESA01948.1"/>
    <property type="molecule type" value="Genomic_DNA"/>
</dbReference>